<protein>
    <recommendedName>
        <fullName evidence="4">Serine hydroxymethyltransferase-like domain-containing protein</fullName>
    </recommendedName>
</protein>
<name>A0A8C5Z8Y6_MARMA</name>
<comment type="cofactor">
    <cofactor evidence="1">
        <name>pyridoxal 5'-phosphate</name>
        <dbReference type="ChEBI" id="CHEBI:597326"/>
    </cofactor>
</comment>
<keyword evidence="3" id="KW-0663">Pyridoxal phosphate</keyword>
<dbReference type="GO" id="GO:0005739">
    <property type="term" value="C:mitochondrion"/>
    <property type="evidence" value="ECO:0007669"/>
    <property type="project" value="TreeGrafter"/>
</dbReference>
<dbReference type="PANTHER" id="PTHR11680:SF57">
    <property type="entry name" value="SERINE HYDROXYMETHYLTRANSFERASE, MITOCHONDRIAL"/>
    <property type="match status" value="1"/>
</dbReference>
<keyword evidence="6" id="KW-1185">Reference proteome</keyword>
<reference evidence="5" key="1">
    <citation type="submission" date="2025-08" db="UniProtKB">
        <authorList>
            <consortium name="Ensembl"/>
        </authorList>
    </citation>
    <scope>IDENTIFICATION</scope>
</reference>
<evidence type="ECO:0000256" key="1">
    <source>
        <dbReference type="ARBA" id="ARBA00001933"/>
    </source>
</evidence>
<sequence>SFPRTSRCLSIMFPRASALAKCMATVHRRGLLTSGAQSLVSKPVSEGDPEMFDILQQERHRQKHSITLIPSENFTSKAVMDLLGSELQNKYSEGYPGERYYGGNEIIDKSESLCQARALELYGLDPAKWGVNVQPLSGAPANLYVYSAIMNVGERLMGLDLPDGGH</sequence>
<evidence type="ECO:0000313" key="5">
    <source>
        <dbReference type="Ensembl" id="ENSMMMP00000011425.1"/>
    </source>
</evidence>
<dbReference type="GO" id="GO:0035999">
    <property type="term" value="P:tetrahydrofolate interconversion"/>
    <property type="evidence" value="ECO:0007669"/>
    <property type="project" value="UniProtKB-UniPathway"/>
</dbReference>
<comment type="function">
    <text evidence="2">Interconversion of serine and glycine.</text>
</comment>
<organism evidence="5 6">
    <name type="scientific">Marmota marmota marmota</name>
    <name type="common">Alpine marmot</name>
    <dbReference type="NCBI Taxonomy" id="9994"/>
    <lineage>
        <taxon>Eukaryota</taxon>
        <taxon>Metazoa</taxon>
        <taxon>Chordata</taxon>
        <taxon>Craniata</taxon>
        <taxon>Vertebrata</taxon>
        <taxon>Euteleostomi</taxon>
        <taxon>Mammalia</taxon>
        <taxon>Eutheria</taxon>
        <taxon>Euarchontoglires</taxon>
        <taxon>Glires</taxon>
        <taxon>Rodentia</taxon>
        <taxon>Sciuromorpha</taxon>
        <taxon>Sciuridae</taxon>
        <taxon>Xerinae</taxon>
        <taxon>Marmotini</taxon>
        <taxon>Marmota</taxon>
    </lineage>
</organism>
<dbReference type="InterPro" id="IPR049943">
    <property type="entry name" value="Ser_HO-MeTrfase-like"/>
</dbReference>
<dbReference type="GeneTree" id="ENSGT00390000002762"/>
<dbReference type="GO" id="GO:0004372">
    <property type="term" value="F:glycine hydroxymethyltransferase activity"/>
    <property type="evidence" value="ECO:0007669"/>
    <property type="project" value="TreeGrafter"/>
</dbReference>
<dbReference type="InterPro" id="IPR015424">
    <property type="entry name" value="PyrdxlP-dep_Trfase"/>
</dbReference>
<dbReference type="UniPathway" id="UPA00193"/>
<dbReference type="Pfam" id="PF00464">
    <property type="entry name" value="SHMT"/>
    <property type="match status" value="1"/>
</dbReference>
<accession>A0A8C5Z8Y6</accession>
<dbReference type="InterPro" id="IPR039429">
    <property type="entry name" value="SHMT-like_dom"/>
</dbReference>
<dbReference type="AlphaFoldDB" id="A0A8C5Z8Y6"/>
<reference evidence="5" key="2">
    <citation type="submission" date="2025-09" db="UniProtKB">
        <authorList>
            <consortium name="Ensembl"/>
        </authorList>
    </citation>
    <scope>IDENTIFICATION</scope>
</reference>
<dbReference type="PANTHER" id="PTHR11680">
    <property type="entry name" value="SERINE HYDROXYMETHYLTRANSFERASE"/>
    <property type="match status" value="1"/>
</dbReference>
<dbReference type="InterPro" id="IPR015421">
    <property type="entry name" value="PyrdxlP-dep_Trfase_major"/>
</dbReference>
<proteinExistence type="predicted"/>
<feature type="domain" description="Serine hydroxymethyltransferase-like" evidence="4">
    <location>
        <begin position="45"/>
        <end position="166"/>
    </location>
</feature>
<evidence type="ECO:0000256" key="3">
    <source>
        <dbReference type="ARBA" id="ARBA00022898"/>
    </source>
</evidence>
<dbReference type="Proteomes" id="UP000694407">
    <property type="component" value="Unplaced"/>
</dbReference>
<evidence type="ECO:0000259" key="4">
    <source>
        <dbReference type="Pfam" id="PF00464"/>
    </source>
</evidence>
<dbReference type="Gene3D" id="3.90.1150.10">
    <property type="entry name" value="Aspartate Aminotransferase, domain 1"/>
    <property type="match status" value="1"/>
</dbReference>
<evidence type="ECO:0000313" key="6">
    <source>
        <dbReference type="Proteomes" id="UP000694407"/>
    </source>
</evidence>
<dbReference type="Ensembl" id="ENSMMMT00000013044.1">
    <property type="protein sequence ID" value="ENSMMMP00000011425.1"/>
    <property type="gene ID" value="ENSMMMG00000010208.1"/>
</dbReference>
<dbReference type="SUPFAM" id="SSF53383">
    <property type="entry name" value="PLP-dependent transferases"/>
    <property type="match status" value="1"/>
</dbReference>
<dbReference type="GO" id="GO:0019264">
    <property type="term" value="P:glycine biosynthetic process from serine"/>
    <property type="evidence" value="ECO:0007669"/>
    <property type="project" value="TreeGrafter"/>
</dbReference>
<evidence type="ECO:0000256" key="2">
    <source>
        <dbReference type="ARBA" id="ARBA00002224"/>
    </source>
</evidence>
<dbReference type="InterPro" id="IPR015422">
    <property type="entry name" value="PyrdxlP-dep_Trfase_small"/>
</dbReference>
<dbReference type="GO" id="GO:0030170">
    <property type="term" value="F:pyridoxal phosphate binding"/>
    <property type="evidence" value="ECO:0007669"/>
    <property type="project" value="TreeGrafter"/>
</dbReference>
<dbReference type="Gene3D" id="3.40.640.10">
    <property type="entry name" value="Type I PLP-dependent aspartate aminotransferase-like (Major domain)"/>
    <property type="match status" value="1"/>
</dbReference>